<comment type="pathway">
    <text evidence="1">Carbohydrate acid metabolism.</text>
</comment>
<reference evidence="6 7" key="1">
    <citation type="submission" date="2020-04" db="EMBL/GenBank/DDBJ databases">
        <title>MicrobeNet Type strains.</title>
        <authorList>
            <person name="Nicholson A.C."/>
        </authorList>
    </citation>
    <scope>NUCLEOTIDE SEQUENCE [LARGE SCALE GENOMIC DNA]</scope>
    <source>
        <strain evidence="6 7">DSM 22768</strain>
    </source>
</reference>
<evidence type="ECO:0000256" key="4">
    <source>
        <dbReference type="ARBA" id="ARBA00023239"/>
    </source>
</evidence>
<dbReference type="RefSeq" id="WP_193523235.1">
    <property type="nucleotide sequence ID" value="NZ_JABASA010000005.1"/>
</dbReference>
<dbReference type="InterPro" id="IPR031338">
    <property type="entry name" value="KDPG/KHG_AS_2"/>
</dbReference>
<gene>
    <name evidence="6" type="ORF">HHO37_03695</name>
</gene>
<sequence length="133" mass="13800">MAVKDLACSCTAGQTDKAGAKFLVSPHCSEEIAAYAPGCATVTEVVKVTKMGAMIIKLFPSEAIGKNFIKAVHAPSPNVNLMPSGGVSIDNVREWEKAGACAIGIGGALTEKVSEEGYQSISRLARVFVEAAN</sequence>
<dbReference type="PROSITE" id="PS00160">
    <property type="entry name" value="ALDOLASE_KDPG_KHG_2"/>
    <property type="match status" value="1"/>
</dbReference>
<dbReference type="EMBL" id="JABASA010000005">
    <property type="protein sequence ID" value="NMD48797.1"/>
    <property type="molecule type" value="Genomic_DNA"/>
</dbReference>
<dbReference type="SUPFAM" id="SSF51569">
    <property type="entry name" value="Aldolase"/>
    <property type="match status" value="1"/>
</dbReference>
<dbReference type="CDD" id="cd00452">
    <property type="entry name" value="KDPG_aldolase"/>
    <property type="match status" value="1"/>
</dbReference>
<protein>
    <submittedName>
        <fullName evidence="6">2-dehydro-3-deoxyphosphogluconate aldolase</fullName>
    </submittedName>
</protein>
<evidence type="ECO:0000256" key="1">
    <source>
        <dbReference type="ARBA" id="ARBA00004761"/>
    </source>
</evidence>
<evidence type="ECO:0000313" key="7">
    <source>
        <dbReference type="Proteomes" id="UP000532121"/>
    </source>
</evidence>
<dbReference type="Gene3D" id="3.20.20.70">
    <property type="entry name" value="Aldolase class I"/>
    <property type="match status" value="1"/>
</dbReference>
<name>A0A7X9LD92_STRRT</name>
<evidence type="ECO:0000256" key="3">
    <source>
        <dbReference type="ARBA" id="ARBA00011233"/>
    </source>
</evidence>
<dbReference type="Pfam" id="PF01081">
    <property type="entry name" value="Aldolase"/>
    <property type="match status" value="1"/>
</dbReference>
<accession>A0A7X9LD92</accession>
<dbReference type="PANTHER" id="PTHR30246:SF1">
    <property type="entry name" value="2-DEHYDRO-3-DEOXY-6-PHOSPHOGALACTONATE ALDOLASE-RELATED"/>
    <property type="match status" value="1"/>
</dbReference>
<keyword evidence="5" id="KW-0119">Carbohydrate metabolism</keyword>
<dbReference type="GO" id="GO:0016829">
    <property type="term" value="F:lyase activity"/>
    <property type="evidence" value="ECO:0007669"/>
    <property type="project" value="UniProtKB-KW"/>
</dbReference>
<comment type="caution">
    <text evidence="6">The sequence shown here is derived from an EMBL/GenBank/DDBJ whole genome shotgun (WGS) entry which is preliminary data.</text>
</comment>
<dbReference type="Proteomes" id="UP000532121">
    <property type="component" value="Unassembled WGS sequence"/>
</dbReference>
<evidence type="ECO:0000256" key="2">
    <source>
        <dbReference type="ARBA" id="ARBA00006906"/>
    </source>
</evidence>
<comment type="subunit">
    <text evidence="3">Homotrimer.</text>
</comment>
<organism evidence="6 7">
    <name type="scientific">Streptococcus ratti</name>
    <dbReference type="NCBI Taxonomy" id="1341"/>
    <lineage>
        <taxon>Bacteria</taxon>
        <taxon>Bacillati</taxon>
        <taxon>Bacillota</taxon>
        <taxon>Bacilli</taxon>
        <taxon>Lactobacillales</taxon>
        <taxon>Streptococcaceae</taxon>
        <taxon>Streptococcus</taxon>
    </lineage>
</organism>
<evidence type="ECO:0000256" key="5">
    <source>
        <dbReference type="ARBA" id="ARBA00023277"/>
    </source>
</evidence>
<dbReference type="PANTHER" id="PTHR30246">
    <property type="entry name" value="2-KETO-3-DEOXY-6-PHOSPHOGLUCONATE ALDOLASE"/>
    <property type="match status" value="1"/>
</dbReference>
<dbReference type="InterPro" id="IPR000887">
    <property type="entry name" value="Aldlse_KDPG_KHG"/>
</dbReference>
<dbReference type="AlphaFoldDB" id="A0A7X9LD92"/>
<evidence type="ECO:0000313" key="6">
    <source>
        <dbReference type="EMBL" id="NMD48797.1"/>
    </source>
</evidence>
<keyword evidence="4" id="KW-0456">Lyase</keyword>
<dbReference type="InterPro" id="IPR013785">
    <property type="entry name" value="Aldolase_TIM"/>
</dbReference>
<proteinExistence type="inferred from homology"/>
<comment type="similarity">
    <text evidence="2">Belongs to the KHG/KDPG aldolase family.</text>
</comment>